<feature type="compositionally biased region" description="Low complexity" evidence="10">
    <location>
        <begin position="85"/>
        <end position="96"/>
    </location>
</feature>
<dbReference type="SMART" id="SM00343">
    <property type="entry name" value="ZnF_C2HC"/>
    <property type="match status" value="5"/>
</dbReference>
<feature type="compositionally biased region" description="Basic and acidic residues" evidence="10">
    <location>
        <begin position="431"/>
        <end position="446"/>
    </location>
</feature>
<dbReference type="SUPFAM" id="SSF57756">
    <property type="entry name" value="Retrovirus zinc finger-like domains"/>
    <property type="match status" value="2"/>
</dbReference>
<organism evidence="12 13">
    <name type="scientific">Megalops atlanticus</name>
    <name type="common">Tarpon</name>
    <name type="synonym">Clupea gigantea</name>
    <dbReference type="NCBI Taxonomy" id="7932"/>
    <lineage>
        <taxon>Eukaryota</taxon>
        <taxon>Metazoa</taxon>
        <taxon>Chordata</taxon>
        <taxon>Craniata</taxon>
        <taxon>Vertebrata</taxon>
        <taxon>Euteleostomi</taxon>
        <taxon>Actinopterygii</taxon>
        <taxon>Neopterygii</taxon>
        <taxon>Teleostei</taxon>
        <taxon>Elopiformes</taxon>
        <taxon>Megalopidae</taxon>
        <taxon>Megalops</taxon>
    </lineage>
</organism>
<gene>
    <name evidence="12" type="ORF">MATL_G00193450</name>
</gene>
<keyword evidence="3" id="KW-0677">Repeat</keyword>
<evidence type="ECO:0000313" key="12">
    <source>
        <dbReference type="EMBL" id="KAG7461655.1"/>
    </source>
</evidence>
<dbReference type="GO" id="GO:0071035">
    <property type="term" value="P:nuclear polyadenylation-dependent rRNA catabolic process"/>
    <property type="evidence" value="ECO:0007669"/>
    <property type="project" value="TreeGrafter"/>
</dbReference>
<dbReference type="PANTHER" id="PTHR46543">
    <property type="entry name" value="ZINC FINGER CCHC DOMAIN-CONTAINING PROTEIN 7"/>
    <property type="match status" value="1"/>
</dbReference>
<dbReference type="GO" id="GO:0031499">
    <property type="term" value="C:TRAMP complex"/>
    <property type="evidence" value="ECO:0007669"/>
    <property type="project" value="TreeGrafter"/>
</dbReference>
<evidence type="ECO:0000256" key="8">
    <source>
        <dbReference type="ARBA" id="ARBA00043023"/>
    </source>
</evidence>
<dbReference type="Pfam" id="PF00098">
    <property type="entry name" value="zf-CCHC"/>
    <property type="match status" value="1"/>
</dbReference>
<evidence type="ECO:0000259" key="11">
    <source>
        <dbReference type="PROSITE" id="PS50158"/>
    </source>
</evidence>
<feature type="region of interest" description="Disordered" evidence="10">
    <location>
        <begin position="352"/>
        <end position="497"/>
    </location>
</feature>
<comment type="subcellular location">
    <subcellularLocation>
        <location evidence="1">Nucleus</location>
    </subcellularLocation>
</comment>
<protein>
    <recommendedName>
        <fullName evidence="7">Zinc finger CCHC domain-containing protein 7</fullName>
    </recommendedName>
    <alternativeName>
        <fullName evidence="8">TRAMP-like complex RNA-binding factor ZCCHC7</fullName>
    </alternativeName>
</protein>
<keyword evidence="13" id="KW-1185">Reference proteome</keyword>
<keyword evidence="5" id="KW-0862">Zinc</keyword>
<dbReference type="GO" id="GO:0071038">
    <property type="term" value="P:TRAMP-dependent tRNA surveillance pathway"/>
    <property type="evidence" value="ECO:0007669"/>
    <property type="project" value="TreeGrafter"/>
</dbReference>
<evidence type="ECO:0000256" key="10">
    <source>
        <dbReference type="SAM" id="MobiDB-lite"/>
    </source>
</evidence>
<evidence type="ECO:0000256" key="9">
    <source>
        <dbReference type="PROSITE-ProRule" id="PRU00047"/>
    </source>
</evidence>
<dbReference type="OrthoDB" id="7608935at2759"/>
<feature type="region of interest" description="Disordered" evidence="10">
    <location>
        <begin position="1"/>
        <end position="96"/>
    </location>
</feature>
<feature type="domain" description="CCHC-type" evidence="11">
    <location>
        <begin position="229"/>
        <end position="244"/>
    </location>
</feature>
<dbReference type="GO" id="GO:0071037">
    <property type="term" value="P:nuclear polyadenylation-dependent snRNA catabolic process"/>
    <property type="evidence" value="ECO:0007669"/>
    <property type="project" value="TreeGrafter"/>
</dbReference>
<evidence type="ECO:0000256" key="5">
    <source>
        <dbReference type="ARBA" id="ARBA00022833"/>
    </source>
</evidence>
<dbReference type="Proteomes" id="UP001046870">
    <property type="component" value="Chromosome 17"/>
</dbReference>
<sequence length="512" mass="57229">MFGGHQEKEEYEDELYQEDKGSVASDSDSELEARLYSQVHYSACLGEGEEEEDEGLEQDEGGQGATDGGSRSPSSPRQNAVSPRSSSGDSVLSSDLDLDLGSHSDLVSDSDLDPDGVESWMLLDGEEQEGDANIQLNIEFEASSSSAEDEDDSDNWTISKRDMEAQISSRGPGWRHANRYYTPNESITCRNCGKAGHLPKNCPTPKKRLSCQLCGSSGHRRRTCPHVYCPNCGLPGHGYEDCPDPSNLHEQCHRCGMPGHRHDACPDIWRQYHLTTQTGSLVKPDHMEARRSPAYCYNCSRRGHFGFVCSQRRMSSETFPTVPYVSHYDTPQDFLLRDGRIQQKAKELREAGLLQLSDGPQGGARENEPPSKRKKNKDGEGKGGIPSARKGERQLQRMKTWPEKRKERRQIKKLRREAMAQRGEGPGAARLEGEESPRPGGPEKRLSGAATPPVKGKAGASPFSSGKRSDRKGRKCRERLKGRKHRALKRTDVYPSDENFLPIKRRVRHRKR</sequence>
<dbReference type="GO" id="GO:0071031">
    <property type="term" value="P:nuclear mRNA surveillance of mRNA 3'-end processing"/>
    <property type="evidence" value="ECO:0007669"/>
    <property type="project" value="TreeGrafter"/>
</dbReference>
<feature type="compositionally biased region" description="Basic residues" evidence="10">
    <location>
        <begin position="406"/>
        <end position="415"/>
    </location>
</feature>
<dbReference type="PANTHER" id="PTHR46543:SF1">
    <property type="entry name" value="ZINC FINGER CCHC DOMAIN-CONTAINING PROTEIN 7"/>
    <property type="match status" value="1"/>
</dbReference>
<dbReference type="GO" id="GO:0071036">
    <property type="term" value="P:nuclear polyadenylation-dependent snoRNA catabolic process"/>
    <property type="evidence" value="ECO:0007669"/>
    <property type="project" value="TreeGrafter"/>
</dbReference>
<dbReference type="Gene3D" id="4.10.60.10">
    <property type="entry name" value="Zinc finger, CCHC-type"/>
    <property type="match status" value="2"/>
</dbReference>
<feature type="compositionally biased region" description="Basic and acidic residues" evidence="10">
    <location>
        <begin position="389"/>
        <end position="405"/>
    </location>
</feature>
<keyword evidence="6" id="KW-0539">Nucleus</keyword>
<feature type="compositionally biased region" description="Basic and acidic residues" evidence="10">
    <location>
        <begin position="365"/>
        <end position="381"/>
    </location>
</feature>
<feature type="domain" description="CCHC-type" evidence="11">
    <location>
        <begin position="189"/>
        <end position="203"/>
    </location>
</feature>
<accession>A0A9D3PN59</accession>
<evidence type="ECO:0000256" key="2">
    <source>
        <dbReference type="ARBA" id="ARBA00022723"/>
    </source>
</evidence>
<feature type="domain" description="CCHC-type" evidence="11">
    <location>
        <begin position="252"/>
        <end position="267"/>
    </location>
</feature>
<dbReference type="InterPro" id="IPR001878">
    <property type="entry name" value="Znf_CCHC"/>
</dbReference>
<dbReference type="GO" id="GO:0008270">
    <property type="term" value="F:zinc ion binding"/>
    <property type="evidence" value="ECO:0007669"/>
    <property type="project" value="UniProtKB-KW"/>
</dbReference>
<dbReference type="InterPro" id="IPR051644">
    <property type="entry name" value="TRAMP_AT-DNA-binding"/>
</dbReference>
<dbReference type="AlphaFoldDB" id="A0A9D3PN59"/>
<keyword evidence="2" id="KW-0479">Metal-binding</keyword>
<evidence type="ECO:0000256" key="3">
    <source>
        <dbReference type="ARBA" id="ARBA00022737"/>
    </source>
</evidence>
<dbReference type="GO" id="GO:0071039">
    <property type="term" value="P:nuclear polyadenylation-dependent CUT catabolic process"/>
    <property type="evidence" value="ECO:0007669"/>
    <property type="project" value="TreeGrafter"/>
</dbReference>
<feature type="compositionally biased region" description="Polar residues" evidence="10">
    <location>
        <begin position="69"/>
        <end position="84"/>
    </location>
</feature>
<reference evidence="12" key="1">
    <citation type="submission" date="2021-01" db="EMBL/GenBank/DDBJ databases">
        <authorList>
            <person name="Zahm M."/>
            <person name="Roques C."/>
            <person name="Cabau C."/>
            <person name="Klopp C."/>
            <person name="Donnadieu C."/>
            <person name="Jouanno E."/>
            <person name="Lampietro C."/>
            <person name="Louis A."/>
            <person name="Herpin A."/>
            <person name="Echchiki A."/>
            <person name="Berthelot C."/>
            <person name="Parey E."/>
            <person name="Roest-Crollius H."/>
            <person name="Braasch I."/>
            <person name="Postlethwait J."/>
            <person name="Bobe J."/>
            <person name="Montfort J."/>
            <person name="Bouchez O."/>
            <person name="Begum T."/>
            <person name="Mejri S."/>
            <person name="Adams A."/>
            <person name="Chen W.-J."/>
            <person name="Guiguen Y."/>
        </authorList>
    </citation>
    <scope>NUCLEOTIDE SEQUENCE</scope>
    <source>
        <strain evidence="12">YG-15Mar2019-1</strain>
        <tissue evidence="12">Brain</tissue>
    </source>
</reference>
<feature type="domain" description="CCHC-type" evidence="11">
    <location>
        <begin position="211"/>
        <end position="225"/>
    </location>
</feature>
<evidence type="ECO:0000256" key="7">
    <source>
        <dbReference type="ARBA" id="ARBA00041190"/>
    </source>
</evidence>
<dbReference type="EMBL" id="JAFDVH010000017">
    <property type="protein sequence ID" value="KAG7461655.1"/>
    <property type="molecule type" value="Genomic_DNA"/>
</dbReference>
<evidence type="ECO:0000256" key="6">
    <source>
        <dbReference type="ARBA" id="ARBA00023242"/>
    </source>
</evidence>
<dbReference type="GO" id="GO:0003723">
    <property type="term" value="F:RNA binding"/>
    <property type="evidence" value="ECO:0007669"/>
    <property type="project" value="TreeGrafter"/>
</dbReference>
<comment type="caution">
    <text evidence="12">The sequence shown here is derived from an EMBL/GenBank/DDBJ whole genome shotgun (WGS) entry which is preliminary data.</text>
</comment>
<dbReference type="InterPro" id="IPR036875">
    <property type="entry name" value="Znf_CCHC_sf"/>
</dbReference>
<evidence type="ECO:0000313" key="13">
    <source>
        <dbReference type="Proteomes" id="UP001046870"/>
    </source>
</evidence>
<dbReference type="PROSITE" id="PS50158">
    <property type="entry name" value="ZF_CCHC"/>
    <property type="match status" value="4"/>
</dbReference>
<evidence type="ECO:0000256" key="1">
    <source>
        <dbReference type="ARBA" id="ARBA00004123"/>
    </source>
</evidence>
<evidence type="ECO:0000256" key="4">
    <source>
        <dbReference type="ARBA" id="ARBA00022771"/>
    </source>
</evidence>
<feature type="compositionally biased region" description="Acidic residues" evidence="10">
    <location>
        <begin position="47"/>
        <end position="60"/>
    </location>
</feature>
<feature type="compositionally biased region" description="Basic residues" evidence="10">
    <location>
        <begin position="469"/>
        <end position="488"/>
    </location>
</feature>
<keyword evidence="4 9" id="KW-0863">Zinc-finger</keyword>
<proteinExistence type="predicted"/>
<name>A0A9D3PN59_MEGAT</name>